<feature type="compositionally biased region" description="Pro residues" evidence="1">
    <location>
        <begin position="27"/>
        <end position="37"/>
    </location>
</feature>
<dbReference type="InterPro" id="IPR036047">
    <property type="entry name" value="F-box-like_dom_sf"/>
</dbReference>
<organism evidence="3 4">
    <name type="scientific">Hibiscus sabdariffa</name>
    <name type="common">roselle</name>
    <dbReference type="NCBI Taxonomy" id="183260"/>
    <lineage>
        <taxon>Eukaryota</taxon>
        <taxon>Viridiplantae</taxon>
        <taxon>Streptophyta</taxon>
        <taxon>Embryophyta</taxon>
        <taxon>Tracheophyta</taxon>
        <taxon>Spermatophyta</taxon>
        <taxon>Magnoliopsida</taxon>
        <taxon>eudicotyledons</taxon>
        <taxon>Gunneridae</taxon>
        <taxon>Pentapetalae</taxon>
        <taxon>rosids</taxon>
        <taxon>malvids</taxon>
        <taxon>Malvales</taxon>
        <taxon>Malvaceae</taxon>
        <taxon>Malvoideae</taxon>
        <taxon>Hibiscus</taxon>
    </lineage>
</organism>
<gene>
    <name evidence="3" type="ORF">V6N11_047155</name>
</gene>
<evidence type="ECO:0000313" key="3">
    <source>
        <dbReference type="EMBL" id="KAK8488216.1"/>
    </source>
</evidence>
<dbReference type="PANTHER" id="PTHR31900:SF32">
    <property type="entry name" value="F-BOX_RNI_FBD-LIKE DOMAIN PROTEIN"/>
    <property type="match status" value="1"/>
</dbReference>
<dbReference type="SUPFAM" id="SSF52047">
    <property type="entry name" value="RNI-like"/>
    <property type="match status" value="1"/>
</dbReference>
<feature type="compositionally biased region" description="Polar residues" evidence="1">
    <location>
        <begin position="56"/>
        <end position="66"/>
    </location>
</feature>
<dbReference type="PANTHER" id="PTHR31900">
    <property type="entry name" value="F-BOX/RNI SUPERFAMILY PROTEIN-RELATED"/>
    <property type="match status" value="1"/>
</dbReference>
<keyword evidence="4" id="KW-1185">Reference proteome</keyword>
<evidence type="ECO:0000256" key="1">
    <source>
        <dbReference type="SAM" id="MobiDB-lite"/>
    </source>
</evidence>
<dbReference type="SUPFAM" id="SSF81383">
    <property type="entry name" value="F-box domain"/>
    <property type="match status" value="1"/>
</dbReference>
<dbReference type="Pfam" id="PF23622">
    <property type="entry name" value="LRR_At1g61320_AtMIF1"/>
    <property type="match status" value="1"/>
</dbReference>
<dbReference type="InterPro" id="IPR001810">
    <property type="entry name" value="F-box_dom"/>
</dbReference>
<dbReference type="InterPro" id="IPR055357">
    <property type="entry name" value="LRR_At1g61320_AtMIF1"/>
</dbReference>
<evidence type="ECO:0000259" key="2">
    <source>
        <dbReference type="PROSITE" id="PS50181"/>
    </source>
</evidence>
<dbReference type="Gene3D" id="1.20.1280.50">
    <property type="match status" value="1"/>
</dbReference>
<proteinExistence type="predicted"/>
<feature type="region of interest" description="Disordered" evidence="1">
    <location>
        <begin position="17"/>
        <end position="72"/>
    </location>
</feature>
<dbReference type="Pfam" id="PF00646">
    <property type="entry name" value="F-box"/>
    <property type="match status" value="1"/>
</dbReference>
<dbReference type="EMBL" id="JBBPBN010000358">
    <property type="protein sequence ID" value="KAK8488216.1"/>
    <property type="molecule type" value="Genomic_DNA"/>
</dbReference>
<dbReference type="PROSITE" id="PS50181">
    <property type="entry name" value="FBOX"/>
    <property type="match status" value="1"/>
</dbReference>
<dbReference type="InterPro" id="IPR050232">
    <property type="entry name" value="FBL13/AtMIF1-like"/>
</dbReference>
<dbReference type="InterPro" id="IPR053781">
    <property type="entry name" value="F-box_AtFBL13-like"/>
</dbReference>
<dbReference type="InterPro" id="IPR032675">
    <property type="entry name" value="LRR_dom_sf"/>
</dbReference>
<dbReference type="Proteomes" id="UP001396334">
    <property type="component" value="Unassembled WGS sequence"/>
</dbReference>
<dbReference type="SMART" id="SM00256">
    <property type="entry name" value="FBOX"/>
    <property type="match status" value="1"/>
</dbReference>
<accession>A0ABR2A618</accession>
<sequence length="552" mass="62450">MEDPMGSVFPEQSTDSLTSVFAMIQGHPPPPHQPNPPTDSGSGSSVLAMIEGNHYPPNQTHLNSAPSPAKQPRYSPVFDAPDKDLISSLPDSLLQEILCFLPIEDAVKTCLLSRRWRSLWTQMPTLSFTREYFAANHAKRAEFVNETLRRFAGPKIKNFLINFKFDDSMDAPLEDWVLFATTHHVEKLSLIFDGGFLYAPFADSKPYSLPQFLYPTSSLKHLILRQCVVSPADQVSWPSLKVLSINYSRLTTEAIENILSGSPNLQKLRLHNCGGVNRICSMSLEILEVDAIYEPHEKNESVTEISCPNLQSLSLSGYMYKRTFRVMHVSSLSNAILSFVMTIDKKDKYDCAKHRTILRDLLEKLCRVEKLTVGTWCLQVLSIWEIKGISSPLSKRHCLVLDTEICEWDIPGIVSLLQSSPSLKKLVINLYYCDNSKFEFDQSFFDSYEFDGVEFLSSTNWIFKCFLQSLEDIELTGFQHSSSGSQFLVKFMKFLLSSVKVLKKVAIYEQSGALHKSWNFSGPNMNMELESSKKNQIILTLSSDIAFHAVSE</sequence>
<evidence type="ECO:0000313" key="4">
    <source>
        <dbReference type="Proteomes" id="UP001396334"/>
    </source>
</evidence>
<comment type="caution">
    <text evidence="3">The sequence shown here is derived from an EMBL/GenBank/DDBJ whole genome shotgun (WGS) entry which is preliminary data.</text>
</comment>
<dbReference type="CDD" id="cd22160">
    <property type="entry name" value="F-box_AtFBL13-like"/>
    <property type="match status" value="1"/>
</dbReference>
<name>A0ABR2A618_9ROSI</name>
<dbReference type="Gene3D" id="3.80.10.10">
    <property type="entry name" value="Ribonuclease Inhibitor"/>
    <property type="match status" value="1"/>
</dbReference>
<feature type="domain" description="F-box" evidence="2">
    <location>
        <begin position="83"/>
        <end position="131"/>
    </location>
</feature>
<protein>
    <recommendedName>
        <fullName evidence="2">F-box domain-containing protein</fullName>
    </recommendedName>
</protein>
<reference evidence="3 4" key="1">
    <citation type="journal article" date="2024" name="G3 (Bethesda)">
        <title>Genome assembly of Hibiscus sabdariffa L. provides insights into metabolisms of medicinal natural products.</title>
        <authorList>
            <person name="Kim T."/>
        </authorList>
    </citation>
    <scope>NUCLEOTIDE SEQUENCE [LARGE SCALE GENOMIC DNA]</scope>
    <source>
        <strain evidence="3">TK-2024</strain>
        <tissue evidence="3">Old leaves</tissue>
    </source>
</reference>